<dbReference type="InterPro" id="IPR012910">
    <property type="entry name" value="Plug_dom"/>
</dbReference>
<dbReference type="Pfam" id="PF07715">
    <property type="entry name" value="Plug"/>
    <property type="match status" value="1"/>
</dbReference>
<dbReference type="NCBIfam" id="TIGR04057">
    <property type="entry name" value="SusC_RagA_signa"/>
    <property type="match status" value="1"/>
</dbReference>
<dbReference type="InterPro" id="IPR023997">
    <property type="entry name" value="TonB-dep_OMP_SusC/RagA_CS"/>
</dbReference>
<keyword evidence="2" id="KW-0675">Receptor</keyword>
<sequence>MKRDLAKIVYVPEGLQWKKVFRVMKLSTFLLFLFSAQLHAEGILSQPIVSSQQQRSIAVKGVVEDNTGPIIGANVIEKGTTNGTITDINGEFTLNVPSNATLVISFIGYSEQQIQVNGKTNFFVKLEEDSKTLDEVVVTGYGTTKKKDLTGAVSVVKVSDVENMVSSDVMQTLQGRIPGVFITSNGNPNGGATVLVRGVSTLGTSSNQAARSGPLYIIDGMPSSQGNMNELSPQDIESIQVLKDASSASIYGSRAANGVIIITTKKADKQTTSVRARTSLNVKTWTKKPLELLNAREHGYAEWQAGRNDGNPEVNNRFYTYTDHQDANGNWVLDNIQIAEWLNDERTMRSADTDWVKQIMQTAIAQNYNVTVSTGGPKGRSLITLDYLDNIGTIKGTSNNRMSIRVNSDYSVIKDYLTIGENLSLTKNKRSDATSTASGAGLLTYAEHIQPIVPVYNENGGWGGNVGGMSNNGRNPLRMIENDKDNFNHILRMFGDVHLDLAILKNLHFKSMLGLDYNFEWSRLFMLPIIEEGLEDHTSRVINMSNRRGSWVWNNTVNYGLDLAGGDHHFDFLLGQEMTQYKMENMRVQRDGYPDFDPNYMYLSVGEQAVVLSPDASNEGTNYNGATEYRLLSYFGKVNYNYLNKYLVSMTLRYDGSSRFGANNRFATFPAFSLGWR</sequence>
<protein>
    <submittedName>
        <fullName evidence="2">TonB-dependent receptor SusC</fullName>
    </submittedName>
</protein>
<dbReference type="InterPro" id="IPR039426">
    <property type="entry name" value="TonB-dep_rcpt-like"/>
</dbReference>
<proteinExistence type="predicted"/>
<dbReference type="NCBIfam" id="TIGR04056">
    <property type="entry name" value="OMP_RagA_SusC"/>
    <property type="match status" value="1"/>
</dbReference>
<dbReference type="SUPFAM" id="SSF49464">
    <property type="entry name" value="Carboxypeptidase regulatory domain-like"/>
    <property type="match status" value="1"/>
</dbReference>
<dbReference type="EMBL" id="SNRY01003711">
    <property type="protein sequence ID" value="KAA6320008.1"/>
    <property type="molecule type" value="Genomic_DNA"/>
</dbReference>
<evidence type="ECO:0000313" key="2">
    <source>
        <dbReference type="EMBL" id="KAA6320008.1"/>
    </source>
</evidence>
<feature type="non-terminal residue" evidence="2">
    <location>
        <position position="677"/>
    </location>
</feature>
<dbReference type="InterPro" id="IPR037066">
    <property type="entry name" value="Plug_dom_sf"/>
</dbReference>
<dbReference type="Pfam" id="PF13715">
    <property type="entry name" value="CarbopepD_reg_2"/>
    <property type="match status" value="1"/>
</dbReference>
<gene>
    <name evidence="2" type="ORF">EZS27_030164</name>
</gene>
<dbReference type="PROSITE" id="PS52016">
    <property type="entry name" value="TONB_DEPENDENT_REC_3"/>
    <property type="match status" value="1"/>
</dbReference>
<accession>A0A5J4QGH3</accession>
<dbReference type="InterPro" id="IPR008969">
    <property type="entry name" value="CarboxyPept-like_regulatory"/>
</dbReference>
<comment type="caution">
    <text evidence="2">The sequence shown here is derived from an EMBL/GenBank/DDBJ whole genome shotgun (WGS) entry which is preliminary data.</text>
</comment>
<dbReference type="FunFam" id="2.60.40.1120:FF:000003">
    <property type="entry name" value="Outer membrane protein Omp121"/>
    <property type="match status" value="1"/>
</dbReference>
<reference evidence="2" key="1">
    <citation type="submission" date="2019-03" db="EMBL/GenBank/DDBJ databases">
        <title>Single cell metagenomics reveals metabolic interactions within the superorganism composed of flagellate Streblomastix strix and complex community of Bacteroidetes bacteria on its surface.</title>
        <authorList>
            <person name="Treitli S.C."/>
            <person name="Kolisko M."/>
            <person name="Husnik F."/>
            <person name="Keeling P."/>
            <person name="Hampl V."/>
        </authorList>
    </citation>
    <scope>NUCLEOTIDE SEQUENCE</scope>
    <source>
        <strain evidence="2">STM</strain>
    </source>
</reference>
<name>A0A5J4QGH3_9ZZZZ</name>
<dbReference type="SUPFAM" id="SSF56935">
    <property type="entry name" value="Porins"/>
    <property type="match status" value="1"/>
</dbReference>
<feature type="domain" description="TonB-dependent receptor plug" evidence="1">
    <location>
        <begin position="145"/>
        <end position="259"/>
    </location>
</feature>
<evidence type="ECO:0000259" key="1">
    <source>
        <dbReference type="Pfam" id="PF07715"/>
    </source>
</evidence>
<organism evidence="2">
    <name type="scientific">termite gut metagenome</name>
    <dbReference type="NCBI Taxonomy" id="433724"/>
    <lineage>
        <taxon>unclassified sequences</taxon>
        <taxon>metagenomes</taxon>
        <taxon>organismal metagenomes</taxon>
    </lineage>
</organism>
<dbReference type="Gene3D" id="2.170.130.10">
    <property type="entry name" value="TonB-dependent receptor, plug domain"/>
    <property type="match status" value="1"/>
</dbReference>
<dbReference type="Gene3D" id="2.60.40.1120">
    <property type="entry name" value="Carboxypeptidase-like, regulatory domain"/>
    <property type="match status" value="1"/>
</dbReference>
<dbReference type="AlphaFoldDB" id="A0A5J4QGH3"/>
<dbReference type="InterPro" id="IPR023996">
    <property type="entry name" value="TonB-dep_OMP_SusC/RagA"/>
</dbReference>